<keyword evidence="5" id="KW-0472">Membrane</keyword>
<feature type="compositionally biased region" description="Polar residues" evidence="4">
    <location>
        <begin position="307"/>
        <end position="320"/>
    </location>
</feature>
<comment type="caution">
    <text evidence="6">The sequence shown here is derived from an EMBL/GenBank/DDBJ whole genome shotgun (WGS) entry which is preliminary data.</text>
</comment>
<dbReference type="GO" id="GO:0009277">
    <property type="term" value="C:fungal-type cell wall"/>
    <property type="evidence" value="ECO:0007669"/>
    <property type="project" value="TreeGrafter"/>
</dbReference>
<evidence type="ECO:0000256" key="4">
    <source>
        <dbReference type="SAM" id="MobiDB-lite"/>
    </source>
</evidence>
<dbReference type="Proteomes" id="UP001152607">
    <property type="component" value="Unassembled WGS sequence"/>
</dbReference>
<gene>
    <name evidence="6" type="ORF">PDIGIT_LOCUS13661</name>
</gene>
<dbReference type="GO" id="GO:0009986">
    <property type="term" value="C:cell surface"/>
    <property type="evidence" value="ECO:0007669"/>
    <property type="project" value="TreeGrafter"/>
</dbReference>
<comment type="subcellular location">
    <subcellularLocation>
        <location evidence="1">Cell envelope</location>
    </subcellularLocation>
</comment>
<dbReference type="SUPFAM" id="SSF52058">
    <property type="entry name" value="L domain-like"/>
    <property type="match status" value="1"/>
</dbReference>
<keyword evidence="7" id="KW-1185">Reference proteome</keyword>
<dbReference type="PANTHER" id="PTHR31018:SF3">
    <property type="entry name" value="RECEPTOR PROTEIN-TYROSINE KINASE"/>
    <property type="match status" value="1"/>
</dbReference>
<proteinExistence type="predicted"/>
<dbReference type="AlphaFoldDB" id="A0A9W4UQW4"/>
<organism evidence="6 7">
    <name type="scientific">Periconia digitata</name>
    <dbReference type="NCBI Taxonomy" id="1303443"/>
    <lineage>
        <taxon>Eukaryota</taxon>
        <taxon>Fungi</taxon>
        <taxon>Dikarya</taxon>
        <taxon>Ascomycota</taxon>
        <taxon>Pezizomycotina</taxon>
        <taxon>Dothideomycetes</taxon>
        <taxon>Pleosporomycetidae</taxon>
        <taxon>Pleosporales</taxon>
        <taxon>Massarineae</taxon>
        <taxon>Periconiaceae</taxon>
        <taxon>Periconia</taxon>
    </lineage>
</organism>
<dbReference type="InterPro" id="IPR032675">
    <property type="entry name" value="LRR_dom_sf"/>
</dbReference>
<keyword evidence="2" id="KW-0732">Signal</keyword>
<dbReference type="PANTHER" id="PTHR31018">
    <property type="entry name" value="SPORULATION-SPECIFIC PROTEIN-RELATED"/>
    <property type="match status" value="1"/>
</dbReference>
<feature type="region of interest" description="Disordered" evidence="4">
    <location>
        <begin position="307"/>
        <end position="335"/>
    </location>
</feature>
<dbReference type="Gene3D" id="3.80.10.10">
    <property type="entry name" value="Ribonuclease Inhibitor"/>
    <property type="match status" value="1"/>
</dbReference>
<dbReference type="GO" id="GO:0031505">
    <property type="term" value="P:fungal-type cell wall organization"/>
    <property type="evidence" value="ECO:0007669"/>
    <property type="project" value="TreeGrafter"/>
</dbReference>
<sequence>MRYFGDINVMRSNPSGSGTSTQSSSKPLETIDLAGLEKVDGNIEIYDPPGLTTISGPNLKEVKALVMNSNTLTTISLEELQYTELFQIYKAPLLGIVEFGTGLNISELRISGQYNAPFLKFRVTSLNWLWFGASGITQFVMETDQVKLITLNDSFYHDTSTVSFPELTTVDGFNCSYCSNVSAPRLESIPGMLNIQESQMEINFPNLTRVGGDLIIGDSRIEKLDFPVLERVGSLKVTNNTGVKEFTSDAGLPSLRNVDNLINITGEFDEIYMSNLTSAGTVSVLSTSKSMDCTTFDRLNASQQINGSYTCNGTHNQNNSDRPKETPEPEPGLSTGAKAGLGVGIAIAVLALLPSTAFYLMRRRNKAKSITPLLEEKGYEKPEIDGVEKPRGEMDGGARAEVAGDERVSKFVEEMPNGTEAHELPGVIPNGKNAAQELPGEHGVSEVEGSDKKAVHVVKGTHELAS</sequence>
<keyword evidence="3" id="KW-0325">Glycoprotein</keyword>
<evidence type="ECO:0000256" key="5">
    <source>
        <dbReference type="SAM" id="Phobius"/>
    </source>
</evidence>
<dbReference type="InterPro" id="IPR051648">
    <property type="entry name" value="CWI-Assembly_Regulator"/>
</dbReference>
<dbReference type="GO" id="GO:0005886">
    <property type="term" value="C:plasma membrane"/>
    <property type="evidence" value="ECO:0007669"/>
    <property type="project" value="TreeGrafter"/>
</dbReference>
<evidence type="ECO:0000313" key="7">
    <source>
        <dbReference type="Proteomes" id="UP001152607"/>
    </source>
</evidence>
<name>A0A9W4UQW4_9PLEO</name>
<dbReference type="OrthoDB" id="536881at2759"/>
<reference evidence="6" key="1">
    <citation type="submission" date="2023-01" db="EMBL/GenBank/DDBJ databases">
        <authorList>
            <person name="Van Ghelder C."/>
            <person name="Rancurel C."/>
        </authorList>
    </citation>
    <scope>NUCLEOTIDE SEQUENCE</scope>
    <source>
        <strain evidence="6">CNCM I-4278</strain>
    </source>
</reference>
<keyword evidence="5" id="KW-0812">Transmembrane</keyword>
<evidence type="ECO:0000313" key="6">
    <source>
        <dbReference type="EMBL" id="CAI6340485.1"/>
    </source>
</evidence>
<evidence type="ECO:0000256" key="1">
    <source>
        <dbReference type="ARBA" id="ARBA00004196"/>
    </source>
</evidence>
<evidence type="ECO:0000256" key="3">
    <source>
        <dbReference type="ARBA" id="ARBA00023180"/>
    </source>
</evidence>
<keyword evidence="5" id="KW-1133">Transmembrane helix</keyword>
<evidence type="ECO:0000256" key="2">
    <source>
        <dbReference type="ARBA" id="ARBA00022729"/>
    </source>
</evidence>
<dbReference type="EMBL" id="CAOQHR010000010">
    <property type="protein sequence ID" value="CAI6340485.1"/>
    <property type="molecule type" value="Genomic_DNA"/>
</dbReference>
<feature type="transmembrane region" description="Helical" evidence="5">
    <location>
        <begin position="339"/>
        <end position="360"/>
    </location>
</feature>
<protein>
    <submittedName>
        <fullName evidence="6">Uncharacterized protein</fullName>
    </submittedName>
</protein>
<accession>A0A9W4UQW4</accession>